<keyword evidence="3" id="KW-0067">ATP-binding</keyword>
<protein>
    <submittedName>
        <fullName evidence="5">DNA primase</fullName>
    </submittedName>
</protein>
<dbReference type="Proteomes" id="UP000316735">
    <property type="component" value="Segment"/>
</dbReference>
<evidence type="ECO:0000259" key="4">
    <source>
        <dbReference type="PROSITE" id="PS51206"/>
    </source>
</evidence>
<dbReference type="SUPFAM" id="SSF56731">
    <property type="entry name" value="DNA primase core"/>
    <property type="match status" value="1"/>
</dbReference>
<dbReference type="SMART" id="SM00885">
    <property type="entry name" value="D5_N"/>
    <property type="match status" value="1"/>
</dbReference>
<dbReference type="InterPro" id="IPR006171">
    <property type="entry name" value="TOPRIM_dom"/>
</dbReference>
<evidence type="ECO:0000313" key="6">
    <source>
        <dbReference type="Proteomes" id="UP000316735"/>
    </source>
</evidence>
<keyword evidence="6" id="KW-1185">Reference proteome</keyword>
<evidence type="ECO:0000313" key="5">
    <source>
        <dbReference type="EMBL" id="QDH92139.1"/>
    </source>
</evidence>
<evidence type="ECO:0000256" key="3">
    <source>
        <dbReference type="ARBA" id="ARBA00022840"/>
    </source>
</evidence>
<gene>
    <name evidence="5" type="primary">34</name>
    <name evidence="5" type="ORF">SEA_DUBU_34</name>
</gene>
<dbReference type="Pfam" id="PF13155">
    <property type="entry name" value="Toprim_2"/>
    <property type="match status" value="1"/>
</dbReference>
<dbReference type="InterPro" id="IPR051620">
    <property type="entry name" value="ORF904-like_C"/>
</dbReference>
<keyword evidence="2" id="KW-0378">Hydrolase</keyword>
<dbReference type="GO" id="GO:0005524">
    <property type="term" value="F:ATP binding"/>
    <property type="evidence" value="ECO:0007669"/>
    <property type="project" value="UniProtKB-KW"/>
</dbReference>
<dbReference type="NCBIfam" id="TIGR01613">
    <property type="entry name" value="primase_Cterm"/>
    <property type="match status" value="1"/>
</dbReference>
<organism evidence="5 6">
    <name type="scientific">Streptomyces phage Dubu</name>
    <dbReference type="NCBI Taxonomy" id="2591226"/>
    <lineage>
        <taxon>Viruses</taxon>
        <taxon>Duplodnaviria</taxon>
        <taxon>Heunggongvirae</taxon>
        <taxon>Uroviricota</taxon>
        <taxon>Caudoviricetes</taxon>
        <taxon>Dubuvirus</taxon>
        <taxon>Dubuvirus dubu</taxon>
    </lineage>
</organism>
<dbReference type="GO" id="GO:0016787">
    <property type="term" value="F:hydrolase activity"/>
    <property type="evidence" value="ECO:0007669"/>
    <property type="project" value="UniProtKB-KW"/>
</dbReference>
<dbReference type="Pfam" id="PF19263">
    <property type="entry name" value="DUF5906"/>
    <property type="match status" value="1"/>
</dbReference>
<accession>A0A514DEU9</accession>
<sequence>MEMSAILDRFQDVHDQPDGGYLACCPSHGDSRPSLRIWFGEDGRVRMTCRAGCATNDVIRAAGLRWADMFGATGTASVVSSKRPDMVGTAETARLRVYLDAATVELMAQSNGVASAAAAYASGRFGTTAEDAERLGLGVDDGSLGGLPDRSAGYRRFPRLVVPLVGFDGVARGLQGRDLSGECPARWMSLSNPEGLRWAPYGVLWASQPSDTFLVTEGPGDGLTAVSAGYNAVIVRGASLASSPELVAELAAGLKGYRVLVAGDNDDAGNGFTKRLTDSLSAHGVTTHSLTIPHAGDDLTDWRARSVNDFKPALDAAVNASSPTQTEAPSLVDISTGTLTPDADQVDRIVDLYYSMLKRYGASDVLNAHLLVAFADGAIKYAPGLGFFTWTGRVWEQSNIRVRQTVHFIGAALMAAADEKSAEKTSDDKTDPGEGLRKAAKGFTTRRRIDDMLAELESVPAVHVRPGDFDRQPDLLSFRNGTVNMRTGQLREHRKEDLLTYCLDIDFKPEAQAPRWEAFLEEIFPNMPEMPGYIQRLVGYGATGHTSEQCFAVMWGNGANGKSVLMDALTNVFRPITTTTPFATFEERSSGGIPNDIAALRGARYVMASEGEAGKSMSEAILKRITGKDEITARFLRQEFFTFKPSFLLMLATNFKPKFKGQDDGLWRRVKLIPFTRFFKPEEQDHTLDRTLAAEAEGIAAWVVRGAIEWFRDGLQDPERIKDATKEYRKTSDALAGFFPGVLEKCSDCADMPAGAAYQAYRQWCEAEGLPTREQWTRRSFLGALEERGITRRDTAKGVALVGVRLVDAHDDVPAGPGIFA</sequence>
<name>A0A514DEU9_9CAUD</name>
<dbReference type="Gene3D" id="3.40.50.300">
    <property type="entry name" value="P-loop containing nucleotide triphosphate hydrolases"/>
    <property type="match status" value="1"/>
</dbReference>
<dbReference type="InterPro" id="IPR014015">
    <property type="entry name" value="Helicase_SF3_DNA-vir"/>
</dbReference>
<keyword evidence="1" id="KW-0547">Nucleotide-binding</keyword>
<dbReference type="InterPro" id="IPR014818">
    <property type="entry name" value="Phage/plasmid_primase_P4_C"/>
</dbReference>
<reference evidence="5 6" key="1">
    <citation type="submission" date="2019-05" db="EMBL/GenBank/DDBJ databases">
        <authorList>
            <person name="Derk J.T."/>
            <person name="Gurtovaia V."/>
            <person name="Hoskins I.B.W."/>
            <person name="Meyer D.A."/>
            <person name="Wheatley K.M."/>
            <person name="Pape-Zambito D.A."/>
            <person name="Garlena R.A."/>
            <person name="Russell D.A."/>
            <person name="Pope W.H."/>
            <person name="Jacobs-Sera D."/>
            <person name="Hatfull G.F."/>
        </authorList>
    </citation>
    <scope>NUCLEOTIDE SEQUENCE [LARGE SCALE GENOMIC DNA]</scope>
</reference>
<dbReference type="SUPFAM" id="SSF52540">
    <property type="entry name" value="P-loop containing nucleoside triphosphate hydrolases"/>
    <property type="match status" value="1"/>
</dbReference>
<dbReference type="EMBL" id="MK937595">
    <property type="protein sequence ID" value="QDH92139.1"/>
    <property type="molecule type" value="Genomic_DNA"/>
</dbReference>
<dbReference type="Pfam" id="PF08706">
    <property type="entry name" value="D5_N"/>
    <property type="match status" value="1"/>
</dbReference>
<dbReference type="CDD" id="cd01029">
    <property type="entry name" value="TOPRIM_primases"/>
    <property type="match status" value="1"/>
</dbReference>
<dbReference type="InterPro" id="IPR006500">
    <property type="entry name" value="Helicase_put_C_phage/plasmid"/>
</dbReference>
<dbReference type="InterPro" id="IPR027417">
    <property type="entry name" value="P-loop_NTPase"/>
</dbReference>
<dbReference type="InterPro" id="IPR045455">
    <property type="entry name" value="NrS-1_pol-like_helicase"/>
</dbReference>
<evidence type="ECO:0000256" key="1">
    <source>
        <dbReference type="ARBA" id="ARBA00022741"/>
    </source>
</evidence>
<feature type="domain" description="SF3 helicase" evidence="4">
    <location>
        <begin position="529"/>
        <end position="688"/>
    </location>
</feature>
<dbReference type="KEGG" id="vg:77931340"/>
<dbReference type="RefSeq" id="YP_010655478.1">
    <property type="nucleotide sequence ID" value="NC_070828.1"/>
</dbReference>
<evidence type="ECO:0000256" key="2">
    <source>
        <dbReference type="ARBA" id="ARBA00022801"/>
    </source>
</evidence>
<dbReference type="PROSITE" id="PS51206">
    <property type="entry name" value="SF3_HELICASE_1"/>
    <property type="match status" value="1"/>
</dbReference>
<dbReference type="SMART" id="SM00493">
    <property type="entry name" value="TOPRIM"/>
    <property type="match status" value="1"/>
</dbReference>
<dbReference type="PANTHER" id="PTHR35372:SF2">
    <property type="entry name" value="SF3 HELICASE DOMAIN-CONTAINING PROTEIN"/>
    <property type="match status" value="1"/>
</dbReference>
<dbReference type="GeneID" id="77931340"/>
<dbReference type="InterPro" id="IPR034154">
    <property type="entry name" value="TOPRIM_DnaG/twinkle"/>
</dbReference>
<proteinExistence type="predicted"/>
<dbReference type="PANTHER" id="PTHR35372">
    <property type="entry name" value="ATP BINDING PROTEIN-RELATED"/>
    <property type="match status" value="1"/>
</dbReference>
<dbReference type="Gene3D" id="3.40.1360.10">
    <property type="match status" value="1"/>
</dbReference>